<dbReference type="SUPFAM" id="SSF50129">
    <property type="entry name" value="GroES-like"/>
    <property type="match status" value="1"/>
</dbReference>
<dbReference type="Gene3D" id="3.40.50.720">
    <property type="entry name" value="NAD(P)-binding Rossmann-like Domain"/>
    <property type="match status" value="1"/>
</dbReference>
<evidence type="ECO:0000256" key="1">
    <source>
        <dbReference type="ARBA" id="ARBA00001947"/>
    </source>
</evidence>
<feature type="domain" description="Alcohol dehydrogenase-like C-terminal" evidence="6">
    <location>
        <begin position="163"/>
        <end position="297"/>
    </location>
</feature>
<organism evidence="8 9">
    <name type="scientific">Lactobacillus corticis</name>
    <dbReference type="NCBI Taxonomy" id="2201249"/>
    <lineage>
        <taxon>Bacteria</taxon>
        <taxon>Bacillati</taxon>
        <taxon>Bacillota</taxon>
        <taxon>Bacilli</taxon>
        <taxon>Lactobacillales</taxon>
        <taxon>Lactobacillaceae</taxon>
        <taxon>Lactobacillus</taxon>
    </lineage>
</organism>
<gene>
    <name evidence="8" type="ORF">LCB40_12660</name>
</gene>
<name>A0A916QHB9_9LACO</name>
<dbReference type="GO" id="GO:0046872">
    <property type="term" value="F:metal ion binding"/>
    <property type="evidence" value="ECO:0007669"/>
    <property type="project" value="UniProtKB-KW"/>
</dbReference>
<dbReference type="EMBL" id="BMAY01000009">
    <property type="protein sequence ID" value="GFZ27386.1"/>
    <property type="molecule type" value="Genomic_DNA"/>
</dbReference>
<comment type="caution">
    <text evidence="8">The sequence shown here is derived from an EMBL/GenBank/DDBJ whole genome shotgun (WGS) entry which is preliminary data.</text>
</comment>
<dbReference type="GO" id="GO:0016491">
    <property type="term" value="F:oxidoreductase activity"/>
    <property type="evidence" value="ECO:0007669"/>
    <property type="project" value="UniProtKB-KW"/>
</dbReference>
<evidence type="ECO:0000256" key="3">
    <source>
        <dbReference type="ARBA" id="ARBA00022723"/>
    </source>
</evidence>
<reference evidence="8" key="1">
    <citation type="submission" date="2020-08" db="EMBL/GenBank/DDBJ databases">
        <title>Taxonomic study for Lactobacillus species isolated from hardwood bark.</title>
        <authorList>
            <person name="Tohno M."/>
            <person name="Tanizawa Y."/>
        </authorList>
    </citation>
    <scope>NUCLEOTIDE SEQUENCE</scope>
    <source>
        <strain evidence="8">B40</strain>
    </source>
</reference>
<dbReference type="InterPro" id="IPR013154">
    <property type="entry name" value="ADH-like_N"/>
</dbReference>
<proteinExistence type="inferred from homology"/>
<evidence type="ECO:0000259" key="7">
    <source>
        <dbReference type="Pfam" id="PF08240"/>
    </source>
</evidence>
<accession>A0A916QHB9</accession>
<dbReference type="RefSeq" id="WP_212781077.1">
    <property type="nucleotide sequence ID" value="NZ_BMAY01000009.1"/>
</dbReference>
<evidence type="ECO:0000259" key="6">
    <source>
        <dbReference type="Pfam" id="PF00107"/>
    </source>
</evidence>
<feature type="domain" description="Alcohol dehydrogenase-like N-terminal" evidence="7">
    <location>
        <begin position="23"/>
        <end position="114"/>
    </location>
</feature>
<sequence length="336" mass="36462">MRSAIYLGKKNINLIETAIPKPGPKDVLIHNLNSSICGSDVAVYEHGTKTGHKISVGSKFGHEMVSEIVEVGSAVTDFRVGQRVYPYPLYAAGDPSKAGTLGGFTEYLLIKNAKLNHDLYLVPPTIPNEVAALTEPFTVATRAVKRAHPQTGDHACVYGAGTIGIAAAFALRHLGCTKVMIVDHSDYRLSLARSFGFATVYSAKENLTQKQLEYFKPGMSLGGTQANINITIDAVGVPEILQDYLDSKVVDSRIVLIGVDKADQEINLLQMIFASQAVIGSGGYRPNDVETVFEIFSENVNNIQKMVTKVLPWEKLVEGIELAANPNKALNVQVKY</sequence>
<evidence type="ECO:0000313" key="8">
    <source>
        <dbReference type="EMBL" id="GFZ27386.1"/>
    </source>
</evidence>
<dbReference type="Gene3D" id="3.90.180.10">
    <property type="entry name" value="Medium-chain alcohol dehydrogenases, catalytic domain"/>
    <property type="match status" value="2"/>
</dbReference>
<dbReference type="Pfam" id="PF08240">
    <property type="entry name" value="ADH_N"/>
    <property type="match status" value="1"/>
</dbReference>
<keyword evidence="9" id="KW-1185">Reference proteome</keyword>
<evidence type="ECO:0000256" key="4">
    <source>
        <dbReference type="ARBA" id="ARBA00022833"/>
    </source>
</evidence>
<evidence type="ECO:0000313" key="9">
    <source>
        <dbReference type="Proteomes" id="UP000677218"/>
    </source>
</evidence>
<comment type="cofactor">
    <cofactor evidence="1">
        <name>Zn(2+)</name>
        <dbReference type="ChEBI" id="CHEBI:29105"/>
    </cofactor>
</comment>
<dbReference type="InterPro" id="IPR036291">
    <property type="entry name" value="NAD(P)-bd_dom_sf"/>
</dbReference>
<protein>
    <submittedName>
        <fullName evidence="8">Theronine dehydrogenase</fullName>
    </submittedName>
</protein>
<comment type="similarity">
    <text evidence="2">Belongs to the zinc-containing alcohol dehydrogenase family.</text>
</comment>
<keyword evidence="5" id="KW-0560">Oxidoreductase</keyword>
<evidence type="ECO:0000256" key="2">
    <source>
        <dbReference type="ARBA" id="ARBA00008072"/>
    </source>
</evidence>
<dbReference type="PANTHER" id="PTHR43161">
    <property type="entry name" value="SORBITOL DEHYDROGENASE"/>
    <property type="match status" value="1"/>
</dbReference>
<evidence type="ECO:0000256" key="5">
    <source>
        <dbReference type="ARBA" id="ARBA00023002"/>
    </source>
</evidence>
<keyword evidence="4" id="KW-0862">Zinc</keyword>
<dbReference type="AlphaFoldDB" id="A0A916QHB9"/>
<dbReference type="Pfam" id="PF00107">
    <property type="entry name" value="ADH_zinc_N"/>
    <property type="match status" value="1"/>
</dbReference>
<dbReference type="Proteomes" id="UP000677218">
    <property type="component" value="Unassembled WGS sequence"/>
</dbReference>
<dbReference type="PANTHER" id="PTHR43161:SF23">
    <property type="entry name" value="(R,R)-BUTANEDIOL DEHYDROGENASE-RELATED"/>
    <property type="match status" value="1"/>
</dbReference>
<dbReference type="SUPFAM" id="SSF51735">
    <property type="entry name" value="NAD(P)-binding Rossmann-fold domains"/>
    <property type="match status" value="1"/>
</dbReference>
<dbReference type="InterPro" id="IPR011032">
    <property type="entry name" value="GroES-like_sf"/>
</dbReference>
<keyword evidence="3" id="KW-0479">Metal-binding</keyword>
<dbReference type="InterPro" id="IPR013149">
    <property type="entry name" value="ADH-like_C"/>
</dbReference>